<keyword evidence="3 6" id="KW-0812">Transmembrane</keyword>
<reference evidence="8" key="1">
    <citation type="submission" date="2020-05" db="EMBL/GenBank/DDBJ databases">
        <authorList>
            <person name="Chiriac C."/>
            <person name="Salcher M."/>
            <person name="Ghai R."/>
            <person name="Kavagutti S V."/>
        </authorList>
    </citation>
    <scope>NUCLEOTIDE SEQUENCE</scope>
</reference>
<evidence type="ECO:0000256" key="1">
    <source>
        <dbReference type="ARBA" id="ARBA00004651"/>
    </source>
</evidence>
<feature type="domain" description="Type II secretion system protein GspF" evidence="7">
    <location>
        <begin position="45"/>
        <end position="169"/>
    </location>
</feature>
<evidence type="ECO:0000256" key="5">
    <source>
        <dbReference type="ARBA" id="ARBA00023136"/>
    </source>
</evidence>
<gene>
    <name evidence="8" type="ORF">UFOPK1503_00458</name>
    <name evidence="9" type="ORF">UFOPK1693_00023</name>
</gene>
<dbReference type="EMBL" id="CAEZTO010000001">
    <property type="protein sequence ID" value="CAB4561125.1"/>
    <property type="molecule type" value="Genomic_DNA"/>
</dbReference>
<dbReference type="AlphaFoldDB" id="A0A6J6BXL5"/>
<evidence type="ECO:0000256" key="4">
    <source>
        <dbReference type="ARBA" id="ARBA00022989"/>
    </source>
</evidence>
<evidence type="ECO:0000256" key="2">
    <source>
        <dbReference type="ARBA" id="ARBA00022475"/>
    </source>
</evidence>
<dbReference type="InterPro" id="IPR018076">
    <property type="entry name" value="T2SS_GspF_dom"/>
</dbReference>
<protein>
    <submittedName>
        <fullName evidence="8">Unannotated protein</fullName>
    </submittedName>
</protein>
<name>A0A6J6BXL5_9ZZZZ</name>
<sequence length="181" mass="19709">MLAERILSTHTETPRVGGNFSQILAIAKTQRAKLSQDFEFQATDFVRALSLLLRNGVPSTVAISWLATKMKSSIGEVLKDASSDLELGADFSDLLKQWQSLPSPIMSELAQKLLVSVKRGTPLAQQLDSLVRTANGQTSALLLKKAGSNETKMLVPTIFLILPITILFTVYPSLTLLQIGI</sequence>
<keyword evidence="2" id="KW-1003">Cell membrane</keyword>
<accession>A0A6J6BXL5</accession>
<evidence type="ECO:0000259" key="7">
    <source>
        <dbReference type="Pfam" id="PF00482"/>
    </source>
</evidence>
<dbReference type="Gene3D" id="1.20.81.30">
    <property type="entry name" value="Type II secretion system (T2SS), domain F"/>
    <property type="match status" value="1"/>
</dbReference>
<dbReference type="Pfam" id="PF00482">
    <property type="entry name" value="T2SSF"/>
    <property type="match status" value="1"/>
</dbReference>
<comment type="subcellular location">
    <subcellularLocation>
        <location evidence="1">Cell membrane</location>
        <topology evidence="1">Multi-pass membrane protein</topology>
    </subcellularLocation>
</comment>
<proteinExistence type="predicted"/>
<keyword evidence="4 6" id="KW-1133">Transmembrane helix</keyword>
<evidence type="ECO:0000313" key="8">
    <source>
        <dbReference type="EMBL" id="CAB4543860.1"/>
    </source>
</evidence>
<evidence type="ECO:0000256" key="6">
    <source>
        <dbReference type="SAM" id="Phobius"/>
    </source>
</evidence>
<organism evidence="8">
    <name type="scientific">freshwater metagenome</name>
    <dbReference type="NCBI Taxonomy" id="449393"/>
    <lineage>
        <taxon>unclassified sequences</taxon>
        <taxon>metagenomes</taxon>
        <taxon>ecological metagenomes</taxon>
    </lineage>
</organism>
<dbReference type="InterPro" id="IPR042094">
    <property type="entry name" value="T2SS_GspF_sf"/>
</dbReference>
<dbReference type="EMBL" id="CAEZST010000005">
    <property type="protein sequence ID" value="CAB4543860.1"/>
    <property type="molecule type" value="Genomic_DNA"/>
</dbReference>
<evidence type="ECO:0000256" key="3">
    <source>
        <dbReference type="ARBA" id="ARBA00022692"/>
    </source>
</evidence>
<evidence type="ECO:0000313" key="9">
    <source>
        <dbReference type="EMBL" id="CAB4561125.1"/>
    </source>
</evidence>
<dbReference type="GO" id="GO:0005886">
    <property type="term" value="C:plasma membrane"/>
    <property type="evidence" value="ECO:0007669"/>
    <property type="project" value="UniProtKB-SubCell"/>
</dbReference>
<feature type="transmembrane region" description="Helical" evidence="6">
    <location>
        <begin position="153"/>
        <end position="174"/>
    </location>
</feature>
<keyword evidence="5 6" id="KW-0472">Membrane</keyword>